<comment type="caution">
    <text evidence="1">The sequence shown here is derived from an EMBL/GenBank/DDBJ whole genome shotgun (WGS) entry which is preliminary data.</text>
</comment>
<accession>A0A401G3K8</accession>
<gene>
    <name evidence="1" type="ORF">DENIS_4825</name>
</gene>
<dbReference type="RefSeq" id="WP_166405274.1">
    <property type="nucleotide sequence ID" value="NZ_BEXT01000001.1"/>
</dbReference>
<dbReference type="Pfam" id="PF12646">
    <property type="entry name" value="DUF3783"/>
    <property type="match status" value="1"/>
</dbReference>
<dbReference type="InterPro" id="IPR016621">
    <property type="entry name" value="UCP014543"/>
</dbReference>
<dbReference type="EMBL" id="BEXT01000001">
    <property type="protein sequence ID" value="GBC63827.1"/>
    <property type="molecule type" value="Genomic_DNA"/>
</dbReference>
<reference evidence="2" key="2">
    <citation type="submission" date="2019-01" db="EMBL/GenBank/DDBJ databases">
        <title>Genome sequence of Desulfonema ishimotonii strain Tokyo 01.</title>
        <authorList>
            <person name="Fukui M."/>
        </authorList>
    </citation>
    <scope>NUCLEOTIDE SEQUENCE [LARGE SCALE GENOMIC DNA]</scope>
    <source>
        <strain evidence="2">Tokyo 01</strain>
    </source>
</reference>
<proteinExistence type="predicted"/>
<dbReference type="Proteomes" id="UP000288096">
    <property type="component" value="Unassembled WGS sequence"/>
</dbReference>
<protein>
    <submittedName>
        <fullName evidence="1">DUF3783 domain-containing protein</fullName>
    </submittedName>
</protein>
<organism evidence="1 2">
    <name type="scientific">Desulfonema ishimotonii</name>
    <dbReference type="NCBI Taxonomy" id="45657"/>
    <lineage>
        <taxon>Bacteria</taxon>
        <taxon>Pseudomonadati</taxon>
        <taxon>Thermodesulfobacteriota</taxon>
        <taxon>Desulfobacteria</taxon>
        <taxon>Desulfobacterales</taxon>
        <taxon>Desulfococcaceae</taxon>
        <taxon>Desulfonema</taxon>
    </lineage>
</organism>
<name>A0A401G3K8_9BACT</name>
<dbReference type="AlphaFoldDB" id="A0A401G3K8"/>
<reference evidence="2" key="1">
    <citation type="submission" date="2017-11" db="EMBL/GenBank/DDBJ databases">
        <authorList>
            <person name="Watanabe M."/>
            <person name="Kojima H."/>
        </authorList>
    </citation>
    <scope>NUCLEOTIDE SEQUENCE [LARGE SCALE GENOMIC DNA]</scope>
    <source>
        <strain evidence="2">Tokyo 01</strain>
    </source>
</reference>
<keyword evidence="2" id="KW-1185">Reference proteome</keyword>
<evidence type="ECO:0000313" key="1">
    <source>
        <dbReference type="EMBL" id="GBC63827.1"/>
    </source>
</evidence>
<evidence type="ECO:0000313" key="2">
    <source>
        <dbReference type="Proteomes" id="UP000288096"/>
    </source>
</evidence>
<sequence>MSEKGTFEKIGQSDRRMFGPTKILVCGYAGAEQARMTEAWDQAGLGHVPVVLIPSGEIGKTLKEIAELPERSGPEAASDLPRAIIMSGLTETELRTAMKSYRALGLPGPLWAALTETSVHWTLGELLRELSAEREAFLKKQQR</sequence>